<sequence>MKHFKYALRVLKYLYLTKDLKLTYCNNSNADILDCFVDADWAGDIIDRKSTTGFVIRLFGNIIYWKSKKQSSVTKSSTFAEYVALSEAVTELNFLIYLINYVFTKVCKPVKIYEDNSVAVAISKYGNFTKNSKHIEVHYHFIHENVKQGSIKVVKIESEKNIADIFTKALGNVKFTKFREMLNLKE</sequence>
<keyword evidence="2" id="KW-1185">Reference proteome</keyword>
<dbReference type="AlphaFoldDB" id="A0AAV1LSV2"/>
<protein>
    <recommendedName>
        <fullName evidence="3">Copia protein</fullName>
    </recommendedName>
</protein>
<name>A0AAV1LSV2_9NEOP</name>
<evidence type="ECO:0008006" key="3">
    <source>
        <dbReference type="Google" id="ProtNLM"/>
    </source>
</evidence>
<reference evidence="1 2" key="1">
    <citation type="submission" date="2023-11" db="EMBL/GenBank/DDBJ databases">
        <authorList>
            <person name="Hedman E."/>
            <person name="Englund M."/>
            <person name="Stromberg M."/>
            <person name="Nyberg Akerstrom W."/>
            <person name="Nylinder S."/>
            <person name="Jareborg N."/>
            <person name="Kallberg Y."/>
            <person name="Kronander E."/>
        </authorList>
    </citation>
    <scope>NUCLEOTIDE SEQUENCE [LARGE SCALE GENOMIC DNA]</scope>
</reference>
<dbReference type="Proteomes" id="UP001314205">
    <property type="component" value="Unassembled WGS sequence"/>
</dbReference>
<dbReference type="EMBL" id="CAVLGL010000094">
    <property type="protein sequence ID" value="CAK1597247.1"/>
    <property type="molecule type" value="Genomic_DNA"/>
</dbReference>
<evidence type="ECO:0000313" key="1">
    <source>
        <dbReference type="EMBL" id="CAK1597247.1"/>
    </source>
</evidence>
<organism evidence="1 2">
    <name type="scientific">Parnassius mnemosyne</name>
    <name type="common">clouded apollo</name>
    <dbReference type="NCBI Taxonomy" id="213953"/>
    <lineage>
        <taxon>Eukaryota</taxon>
        <taxon>Metazoa</taxon>
        <taxon>Ecdysozoa</taxon>
        <taxon>Arthropoda</taxon>
        <taxon>Hexapoda</taxon>
        <taxon>Insecta</taxon>
        <taxon>Pterygota</taxon>
        <taxon>Neoptera</taxon>
        <taxon>Endopterygota</taxon>
        <taxon>Lepidoptera</taxon>
        <taxon>Glossata</taxon>
        <taxon>Ditrysia</taxon>
        <taxon>Papilionoidea</taxon>
        <taxon>Papilionidae</taxon>
        <taxon>Parnassiinae</taxon>
        <taxon>Parnassini</taxon>
        <taxon>Parnassius</taxon>
        <taxon>Driopa</taxon>
    </lineage>
</organism>
<gene>
    <name evidence="1" type="ORF">PARMNEM_LOCUS16506</name>
</gene>
<proteinExistence type="predicted"/>
<dbReference type="PANTHER" id="PTHR11439">
    <property type="entry name" value="GAG-POL-RELATED RETROTRANSPOSON"/>
    <property type="match status" value="1"/>
</dbReference>
<comment type="caution">
    <text evidence="1">The sequence shown here is derived from an EMBL/GenBank/DDBJ whole genome shotgun (WGS) entry which is preliminary data.</text>
</comment>
<dbReference type="PANTHER" id="PTHR11439:SF440">
    <property type="entry name" value="INTEGRASE CATALYTIC DOMAIN-CONTAINING PROTEIN"/>
    <property type="match status" value="1"/>
</dbReference>
<accession>A0AAV1LSV2</accession>
<dbReference type="CDD" id="cd09272">
    <property type="entry name" value="RNase_HI_RT_Ty1"/>
    <property type="match status" value="1"/>
</dbReference>
<evidence type="ECO:0000313" key="2">
    <source>
        <dbReference type="Proteomes" id="UP001314205"/>
    </source>
</evidence>